<protein>
    <submittedName>
        <fullName evidence="1">Uncharacterized protein</fullName>
    </submittedName>
</protein>
<gene>
    <name evidence="1" type="ORF">PPENT_87.1.T0010659</name>
</gene>
<name>A0A8S1RYH2_9CILI</name>
<evidence type="ECO:0000313" key="2">
    <source>
        <dbReference type="Proteomes" id="UP000689195"/>
    </source>
</evidence>
<sequence length="386" mass="46219">MQLDQETLNLLFKELFNLDQLPNKDSEELTVQYEYYDNTERKFLKLFQNKQLNNENEVKLLHRFIARLAEAYQVLLAKKSIFRSKASTFQPTIYNCLSNMYDGKQGVFIQIIQSIFTECKLQLEIANRKLTNNDIVKRIHSQDQDSQNNESQQQQQQLSITQLLFQRKSTQPEWQININKNKNLSQYYKKTHLKLYDLLSIDKIQDEQILYFQSREQNMDKLYQQLMQQNTHIKKSLNWAVDLDMNEFEKHIQLMQIKQNSTFIPNIQITPITIIKTDQIDGQKTVSSFFSQNEQYKIRSFSQNSKMKDLYSFSEKINIFHPNYQDAIKYKISQSHLDNQQQQKRQLVQQQIIKQSPAVNMLTRKMIFEQQSQNSKKKNKSFRFKN</sequence>
<accession>A0A8S1RYH2</accession>
<reference evidence="1" key="1">
    <citation type="submission" date="2021-01" db="EMBL/GenBank/DDBJ databases">
        <authorList>
            <consortium name="Genoscope - CEA"/>
            <person name="William W."/>
        </authorList>
    </citation>
    <scope>NUCLEOTIDE SEQUENCE</scope>
</reference>
<dbReference type="Proteomes" id="UP000689195">
    <property type="component" value="Unassembled WGS sequence"/>
</dbReference>
<dbReference type="AlphaFoldDB" id="A0A8S1RYH2"/>
<dbReference type="EMBL" id="CAJJDO010000001">
    <property type="protein sequence ID" value="CAD8132532.1"/>
    <property type="molecule type" value="Genomic_DNA"/>
</dbReference>
<organism evidence="1 2">
    <name type="scientific">Paramecium pentaurelia</name>
    <dbReference type="NCBI Taxonomy" id="43138"/>
    <lineage>
        <taxon>Eukaryota</taxon>
        <taxon>Sar</taxon>
        <taxon>Alveolata</taxon>
        <taxon>Ciliophora</taxon>
        <taxon>Intramacronucleata</taxon>
        <taxon>Oligohymenophorea</taxon>
        <taxon>Peniculida</taxon>
        <taxon>Parameciidae</taxon>
        <taxon>Paramecium</taxon>
    </lineage>
</organism>
<keyword evidence="2" id="KW-1185">Reference proteome</keyword>
<proteinExistence type="predicted"/>
<evidence type="ECO:0000313" key="1">
    <source>
        <dbReference type="EMBL" id="CAD8132532.1"/>
    </source>
</evidence>
<comment type="caution">
    <text evidence="1">The sequence shown here is derived from an EMBL/GenBank/DDBJ whole genome shotgun (WGS) entry which is preliminary data.</text>
</comment>